<dbReference type="AlphaFoldDB" id="A0A836BVM4"/>
<dbReference type="InterPro" id="IPR011705">
    <property type="entry name" value="BACK"/>
</dbReference>
<evidence type="ECO:0000259" key="1">
    <source>
        <dbReference type="Pfam" id="PF07707"/>
    </source>
</evidence>
<protein>
    <recommendedName>
        <fullName evidence="1">BACK domain-containing protein</fullName>
    </recommendedName>
</protein>
<sequence>MSAAVRAYQRSLFGNTESSDCVVRFYLPPKPAKKSKKKRVKAEEVELDFIGDPLPGHLLILRPGSSFFKSQAERWSGVAKPPSDAELELRVPLEDPGDLRHALSTIGFTYTGELDVEGATDLLSVRRIASFLGVEGCLEAVDAALVARAQSGLHGVVELYACRQLLPGRDDDPAAAALLPALQAACREGLAKSLRVPMATLPLPSGGSVKAGEVLAWAFPDAPSVLSDPATKRQLLALPAAALEALLSSESFGTDMEDTVLLLLAEWLSAHHGVAQNMTGVVERLCRCVRLSQLSSVYLHGVLPLVDWFPISPPELRFIQQYR</sequence>
<dbReference type="Proteomes" id="UP000612055">
    <property type="component" value="Unassembled WGS sequence"/>
</dbReference>
<proteinExistence type="predicted"/>
<keyword evidence="3" id="KW-1185">Reference proteome</keyword>
<dbReference type="Pfam" id="PF07707">
    <property type="entry name" value="BACK"/>
    <property type="match status" value="1"/>
</dbReference>
<feature type="domain" description="BACK" evidence="1">
    <location>
        <begin position="231"/>
        <end position="301"/>
    </location>
</feature>
<dbReference type="OrthoDB" id="538655at2759"/>
<accession>A0A836BVM4</accession>
<evidence type="ECO:0000313" key="3">
    <source>
        <dbReference type="Proteomes" id="UP000612055"/>
    </source>
</evidence>
<organism evidence="2 3">
    <name type="scientific">Edaphochlamys debaryana</name>
    <dbReference type="NCBI Taxonomy" id="47281"/>
    <lineage>
        <taxon>Eukaryota</taxon>
        <taxon>Viridiplantae</taxon>
        <taxon>Chlorophyta</taxon>
        <taxon>core chlorophytes</taxon>
        <taxon>Chlorophyceae</taxon>
        <taxon>CS clade</taxon>
        <taxon>Chlamydomonadales</taxon>
        <taxon>Chlamydomonadales incertae sedis</taxon>
        <taxon>Edaphochlamys</taxon>
    </lineage>
</organism>
<dbReference type="Gene3D" id="1.25.40.420">
    <property type="match status" value="1"/>
</dbReference>
<dbReference type="EMBL" id="JAEHOE010000060">
    <property type="protein sequence ID" value="KAG2490615.1"/>
    <property type="molecule type" value="Genomic_DNA"/>
</dbReference>
<reference evidence="2" key="1">
    <citation type="journal article" date="2020" name="bioRxiv">
        <title>Comparative genomics of Chlamydomonas.</title>
        <authorList>
            <person name="Craig R.J."/>
            <person name="Hasan A.R."/>
            <person name="Ness R.W."/>
            <person name="Keightley P.D."/>
        </authorList>
    </citation>
    <scope>NUCLEOTIDE SEQUENCE</scope>
    <source>
        <strain evidence="2">CCAP 11/70</strain>
    </source>
</reference>
<gene>
    <name evidence="2" type="ORF">HYH03_011007</name>
</gene>
<evidence type="ECO:0000313" key="2">
    <source>
        <dbReference type="EMBL" id="KAG2490615.1"/>
    </source>
</evidence>
<name>A0A836BVM4_9CHLO</name>
<comment type="caution">
    <text evidence="2">The sequence shown here is derived from an EMBL/GenBank/DDBJ whole genome shotgun (WGS) entry which is preliminary data.</text>
</comment>